<dbReference type="Gene3D" id="3.40.1390.30">
    <property type="entry name" value="NIF3 (NGG1p interacting factor 3)-like"/>
    <property type="match status" value="1"/>
</dbReference>
<evidence type="ECO:0000256" key="1">
    <source>
        <dbReference type="ARBA" id="ARBA00006964"/>
    </source>
</evidence>
<evidence type="ECO:0000256" key="4">
    <source>
        <dbReference type="PIRNR" id="PIRNR037489"/>
    </source>
</evidence>
<dbReference type="Pfam" id="PF01784">
    <property type="entry name" value="DUF34_NIF3"/>
    <property type="match status" value="1"/>
</dbReference>
<dbReference type="EMBL" id="JBHTGR010000057">
    <property type="protein sequence ID" value="MFC7748078.1"/>
    <property type="molecule type" value="Genomic_DNA"/>
</dbReference>
<evidence type="ECO:0000313" key="5">
    <source>
        <dbReference type="EMBL" id="MFC7748078.1"/>
    </source>
</evidence>
<dbReference type="PIRSF" id="PIRSF037489">
    <property type="entry name" value="UCP037489_NIF3_YqfO"/>
    <property type="match status" value="1"/>
</dbReference>
<dbReference type="InterPro" id="IPR015867">
    <property type="entry name" value="N-reg_PII/ATP_PRibTrfase_C"/>
</dbReference>
<dbReference type="InterPro" id="IPR002678">
    <property type="entry name" value="DUF34/NIF3"/>
</dbReference>
<dbReference type="PANTHER" id="PTHR13799">
    <property type="entry name" value="NGG1 INTERACTING FACTOR 3"/>
    <property type="match status" value="1"/>
</dbReference>
<gene>
    <name evidence="5" type="ORF">ACFQU8_12855</name>
</gene>
<name>A0ABW2V1D3_9BACI</name>
<accession>A0ABW2V1D3</accession>
<dbReference type="Gene3D" id="3.30.70.120">
    <property type="match status" value="1"/>
</dbReference>
<dbReference type="Proteomes" id="UP001596620">
    <property type="component" value="Unassembled WGS sequence"/>
</dbReference>
<comment type="similarity">
    <text evidence="1 4">Belongs to the GTP cyclohydrolase I type 2/NIF3 family.</text>
</comment>
<sequence>MAAVIRNADIFTAMEKWAPKHLAFDWDNVGLQIGSFQKPVKKIMVTLDVLESTVDEAVQHDVDLIIAHHPLLFKPMNQVNADTAKGRVVQKLLQHDMTVYAAHTNLDIAQGGVNDMLCDQLGIENRTILEVNHTEKLVKLAVFVPETHVSAVRDAMGEQGAGYIGAYSHCMFQSPGQGMFKPLAGTDPYLGSQGKLTFADEVKIETILPASKLSAVLKAMTAAHPYEEAAYDIYPVENSGQAYGIGRIGDLADKLTLASLCEKVKTAFEVPHLRVTGDLSKKVKKVAVLGGSGEKYLHKAKQMGADVLITGDMTFHPAQEAWEKGLSVIDPGHHVEKVMKHVTQSYLADYFAGRGVDIIVSHADTEPFQFI</sequence>
<evidence type="ECO:0000313" key="6">
    <source>
        <dbReference type="Proteomes" id="UP001596620"/>
    </source>
</evidence>
<keyword evidence="3 4" id="KW-0479">Metal-binding</keyword>
<dbReference type="NCBIfam" id="TIGR00486">
    <property type="entry name" value="YbgI_SA1388"/>
    <property type="match status" value="1"/>
</dbReference>
<dbReference type="SUPFAM" id="SSF102705">
    <property type="entry name" value="NIF3 (NGG1p interacting factor 3)-like"/>
    <property type="match status" value="1"/>
</dbReference>
<proteinExistence type="inferred from homology"/>
<dbReference type="InterPro" id="IPR017221">
    <property type="entry name" value="DUF34/NIF3_bac"/>
</dbReference>
<dbReference type="InterPro" id="IPR036069">
    <property type="entry name" value="DUF34/NIF3_sf"/>
</dbReference>
<dbReference type="PANTHER" id="PTHR13799:SF14">
    <property type="entry name" value="GTP CYCLOHYDROLASE 1 TYPE 2 HOMOLOG"/>
    <property type="match status" value="1"/>
</dbReference>
<dbReference type="RefSeq" id="WP_382360976.1">
    <property type="nucleotide sequence ID" value="NZ_JBHTGR010000057.1"/>
</dbReference>
<protein>
    <recommendedName>
        <fullName evidence="2 4">GTP cyclohydrolase 1 type 2 homolog</fullName>
    </recommendedName>
</protein>
<comment type="caution">
    <text evidence="5">The sequence shown here is derived from an EMBL/GenBank/DDBJ whole genome shotgun (WGS) entry which is preliminary data.</text>
</comment>
<organism evidence="5 6">
    <name type="scientific">Lentibacillus kimchii</name>
    <dbReference type="NCBI Taxonomy" id="1542911"/>
    <lineage>
        <taxon>Bacteria</taxon>
        <taxon>Bacillati</taxon>
        <taxon>Bacillota</taxon>
        <taxon>Bacilli</taxon>
        <taxon>Bacillales</taxon>
        <taxon>Bacillaceae</taxon>
        <taxon>Lentibacillus</taxon>
    </lineage>
</organism>
<evidence type="ECO:0000256" key="3">
    <source>
        <dbReference type="ARBA" id="ARBA00022723"/>
    </source>
</evidence>
<keyword evidence="6" id="KW-1185">Reference proteome</keyword>
<evidence type="ECO:0000256" key="2">
    <source>
        <dbReference type="ARBA" id="ARBA00022112"/>
    </source>
</evidence>
<reference evidence="6" key="1">
    <citation type="journal article" date="2019" name="Int. J. Syst. Evol. Microbiol.">
        <title>The Global Catalogue of Microorganisms (GCM) 10K type strain sequencing project: providing services to taxonomists for standard genome sequencing and annotation.</title>
        <authorList>
            <consortium name="The Broad Institute Genomics Platform"/>
            <consortium name="The Broad Institute Genome Sequencing Center for Infectious Disease"/>
            <person name="Wu L."/>
            <person name="Ma J."/>
        </authorList>
    </citation>
    <scope>NUCLEOTIDE SEQUENCE [LARGE SCALE GENOMIC DNA]</scope>
    <source>
        <strain evidence="6">JCM 30234</strain>
    </source>
</reference>